<dbReference type="PROSITE" id="PS50873">
    <property type="entry name" value="PEROXIDASE_4"/>
    <property type="match status" value="1"/>
</dbReference>
<keyword evidence="6" id="KW-0408">Iron</keyword>
<feature type="binding site" evidence="8">
    <location>
        <position position="76"/>
    </location>
    <ligand>
        <name>Ca(2+)</name>
        <dbReference type="ChEBI" id="CHEBI:29108"/>
        <label>1</label>
    </ligand>
</feature>
<organism evidence="14 15">
    <name type="scientific">Ceratodon purpureus</name>
    <name type="common">Fire moss</name>
    <name type="synonym">Dicranum purpureum</name>
    <dbReference type="NCBI Taxonomy" id="3225"/>
    <lineage>
        <taxon>Eukaryota</taxon>
        <taxon>Viridiplantae</taxon>
        <taxon>Streptophyta</taxon>
        <taxon>Embryophyta</taxon>
        <taxon>Bryophyta</taxon>
        <taxon>Bryophytina</taxon>
        <taxon>Bryopsida</taxon>
        <taxon>Dicranidae</taxon>
        <taxon>Pseudoditrichales</taxon>
        <taxon>Ditrichaceae</taxon>
        <taxon>Ceratodon</taxon>
    </lineage>
</organism>
<feature type="disulfide bond" evidence="10">
    <location>
        <begin position="44"/>
        <end position="124"/>
    </location>
</feature>
<dbReference type="PRINTS" id="PR00458">
    <property type="entry name" value="PEROXIDASE"/>
</dbReference>
<protein>
    <recommendedName>
        <fullName evidence="13">Plant heme peroxidase family profile domain-containing protein</fullName>
    </recommendedName>
</protein>
<evidence type="ECO:0000256" key="8">
    <source>
        <dbReference type="PIRSR" id="PIRSR600823-3"/>
    </source>
</evidence>
<dbReference type="PRINTS" id="PR00461">
    <property type="entry name" value="PLPEROXIDASE"/>
</dbReference>
<keyword evidence="10" id="KW-1015">Disulfide bond</keyword>
<feature type="binding site" evidence="8">
    <location>
        <position position="81"/>
    </location>
    <ligand>
        <name>Ca(2+)</name>
        <dbReference type="ChEBI" id="CHEBI:29108"/>
        <label>1</label>
    </ligand>
</feature>
<evidence type="ECO:0000256" key="1">
    <source>
        <dbReference type="ARBA" id="ARBA00000189"/>
    </source>
</evidence>
<dbReference type="Pfam" id="PF00141">
    <property type="entry name" value="peroxidase"/>
    <property type="match status" value="1"/>
</dbReference>
<dbReference type="GO" id="GO:0020037">
    <property type="term" value="F:heme binding"/>
    <property type="evidence" value="ECO:0007669"/>
    <property type="project" value="InterPro"/>
</dbReference>
<keyword evidence="5 8" id="KW-0479">Metal-binding</keyword>
<dbReference type="InterPro" id="IPR002016">
    <property type="entry name" value="Haem_peroxidase"/>
</dbReference>
<comment type="catalytic activity">
    <reaction evidence="1">
        <text>2 a phenolic donor + H2O2 = 2 a phenolic radical donor + 2 H2O</text>
        <dbReference type="Rhea" id="RHEA:56136"/>
        <dbReference type="ChEBI" id="CHEBI:15377"/>
        <dbReference type="ChEBI" id="CHEBI:16240"/>
        <dbReference type="ChEBI" id="CHEBI:139520"/>
        <dbReference type="ChEBI" id="CHEBI:139521"/>
        <dbReference type="EC" id="1.11.1.7"/>
    </reaction>
</comment>
<evidence type="ECO:0000256" key="11">
    <source>
        <dbReference type="RuleBase" id="RU004241"/>
    </source>
</evidence>
<feature type="signal peptide" evidence="12">
    <location>
        <begin position="1"/>
        <end position="20"/>
    </location>
</feature>
<feature type="domain" description="Plant heme peroxidase family profile" evidence="13">
    <location>
        <begin position="34"/>
        <end position="151"/>
    </location>
</feature>
<reference evidence="14" key="1">
    <citation type="submission" date="2020-06" db="EMBL/GenBank/DDBJ databases">
        <title>WGS assembly of Ceratodon purpureus strain R40.</title>
        <authorList>
            <person name="Carey S.B."/>
            <person name="Jenkins J."/>
            <person name="Shu S."/>
            <person name="Lovell J.T."/>
            <person name="Sreedasyam A."/>
            <person name="Maumus F."/>
            <person name="Tiley G.P."/>
            <person name="Fernandez-Pozo N."/>
            <person name="Barry K."/>
            <person name="Chen C."/>
            <person name="Wang M."/>
            <person name="Lipzen A."/>
            <person name="Daum C."/>
            <person name="Saski C.A."/>
            <person name="Payton A.C."/>
            <person name="Mcbreen J.C."/>
            <person name="Conrad R.E."/>
            <person name="Kollar L.M."/>
            <person name="Olsson S."/>
            <person name="Huttunen S."/>
            <person name="Landis J.B."/>
            <person name="Wickett N.J."/>
            <person name="Johnson M.G."/>
            <person name="Rensing S.A."/>
            <person name="Grimwood J."/>
            <person name="Schmutz J."/>
            <person name="Mcdaniel S.F."/>
        </authorList>
    </citation>
    <scope>NUCLEOTIDE SEQUENCE</scope>
    <source>
        <strain evidence="14">R40</strain>
    </source>
</reference>
<dbReference type="Gene3D" id="1.10.520.10">
    <property type="match status" value="1"/>
</dbReference>
<dbReference type="Proteomes" id="UP000822688">
    <property type="component" value="Chromosome 1"/>
</dbReference>
<evidence type="ECO:0000256" key="12">
    <source>
        <dbReference type="SAM" id="SignalP"/>
    </source>
</evidence>
<sequence>MATSCRLIPLSIVCMSLAVAVFVPSTLVSAGHSLLHPSFYDYKCPDLQKLVQSKVEAAIRRDQRMPASLLRLHFHDCFVNGCDGSILLDDGPGFVGEKTAAPNLNSARGFEVIDEIKQEVEAVCPEIVSCADILAIVARDSVFLVSTSTAI</sequence>
<dbReference type="GO" id="GO:0046872">
    <property type="term" value="F:metal ion binding"/>
    <property type="evidence" value="ECO:0007669"/>
    <property type="project" value="UniProtKB-KW"/>
</dbReference>
<feature type="binding site" evidence="8">
    <location>
        <position position="97"/>
    </location>
    <ligand>
        <name>Ca(2+)</name>
        <dbReference type="ChEBI" id="CHEBI:29108"/>
        <label>1</label>
    </ligand>
</feature>
<keyword evidence="3" id="KW-0575">Peroxidase</keyword>
<keyword evidence="15" id="KW-1185">Reference proteome</keyword>
<evidence type="ECO:0000313" key="14">
    <source>
        <dbReference type="EMBL" id="KAG0591689.1"/>
    </source>
</evidence>
<evidence type="ECO:0000256" key="7">
    <source>
        <dbReference type="PIRSR" id="PIRSR600823-1"/>
    </source>
</evidence>
<comment type="similarity">
    <text evidence="11">Belongs to the peroxidase family.</text>
</comment>
<feature type="binding site" evidence="8">
    <location>
        <position position="79"/>
    </location>
    <ligand>
        <name>Ca(2+)</name>
        <dbReference type="ChEBI" id="CHEBI:29108"/>
        <label>1</label>
    </ligand>
</feature>
<feature type="active site" description="Proton acceptor" evidence="7">
    <location>
        <position position="75"/>
    </location>
</feature>
<evidence type="ECO:0000256" key="10">
    <source>
        <dbReference type="PIRSR" id="PIRSR600823-5"/>
    </source>
</evidence>
<dbReference type="PANTHER" id="PTHR31388">
    <property type="entry name" value="PEROXIDASE 72-RELATED"/>
    <property type="match status" value="1"/>
</dbReference>
<evidence type="ECO:0000256" key="2">
    <source>
        <dbReference type="ARBA" id="ARBA00001970"/>
    </source>
</evidence>
<keyword evidence="4" id="KW-0349">Heme</keyword>
<keyword evidence="3" id="KW-0560">Oxidoreductase</keyword>
<comment type="caution">
    <text evidence="14">The sequence shown here is derived from an EMBL/GenBank/DDBJ whole genome shotgun (WGS) entry which is preliminary data.</text>
</comment>
<feature type="disulfide bond" evidence="10">
    <location>
        <begin position="77"/>
        <end position="82"/>
    </location>
</feature>
<keyword evidence="8" id="KW-0106">Calcium</keyword>
<feature type="chain" id="PRO_5035849802" description="Plant heme peroxidase family profile domain-containing protein" evidence="12">
    <location>
        <begin position="21"/>
        <end position="151"/>
    </location>
</feature>
<dbReference type="EMBL" id="CM026421">
    <property type="protein sequence ID" value="KAG0591689.1"/>
    <property type="molecule type" value="Genomic_DNA"/>
</dbReference>
<dbReference type="InterPro" id="IPR000823">
    <property type="entry name" value="Peroxidase_pln"/>
</dbReference>
<dbReference type="GO" id="GO:0006979">
    <property type="term" value="P:response to oxidative stress"/>
    <property type="evidence" value="ECO:0007669"/>
    <property type="project" value="InterPro"/>
</dbReference>
<name>A0A8T0J9P9_CERPU</name>
<evidence type="ECO:0000256" key="9">
    <source>
        <dbReference type="PIRSR" id="PIRSR600823-4"/>
    </source>
</evidence>
<evidence type="ECO:0000256" key="3">
    <source>
        <dbReference type="ARBA" id="ARBA00022559"/>
    </source>
</evidence>
<evidence type="ECO:0000259" key="13">
    <source>
        <dbReference type="PROSITE" id="PS50873"/>
    </source>
</evidence>
<dbReference type="InterPro" id="IPR010255">
    <property type="entry name" value="Haem_peroxidase_sf"/>
</dbReference>
<dbReference type="AlphaFoldDB" id="A0A8T0J9P9"/>
<proteinExistence type="inferred from homology"/>
<gene>
    <name evidence="14" type="ORF">KC19_1G193300</name>
</gene>
<dbReference type="SUPFAM" id="SSF48113">
    <property type="entry name" value="Heme-dependent peroxidases"/>
    <property type="match status" value="1"/>
</dbReference>
<comment type="cofactor">
    <cofactor evidence="2">
        <name>heme b</name>
        <dbReference type="ChEBI" id="CHEBI:60344"/>
    </cofactor>
</comment>
<feature type="site" description="Transition state stabilizer" evidence="9">
    <location>
        <position position="71"/>
    </location>
</feature>
<dbReference type="PANTHER" id="PTHR31388:SF5">
    <property type="entry name" value="PEROXIDASE"/>
    <property type="match status" value="1"/>
</dbReference>
<accession>A0A8T0J9P9</accession>
<keyword evidence="12" id="KW-0732">Signal</keyword>
<dbReference type="GO" id="GO:0140825">
    <property type="term" value="F:lactoperoxidase activity"/>
    <property type="evidence" value="ECO:0007669"/>
    <property type="project" value="UniProtKB-EC"/>
</dbReference>
<evidence type="ECO:0000256" key="5">
    <source>
        <dbReference type="ARBA" id="ARBA00022723"/>
    </source>
</evidence>
<evidence type="ECO:0000256" key="4">
    <source>
        <dbReference type="ARBA" id="ARBA00022617"/>
    </source>
</evidence>
<evidence type="ECO:0000256" key="6">
    <source>
        <dbReference type="ARBA" id="ARBA00023004"/>
    </source>
</evidence>
<feature type="binding site" evidence="8">
    <location>
        <position position="85"/>
    </location>
    <ligand>
        <name>Ca(2+)</name>
        <dbReference type="ChEBI" id="CHEBI:29108"/>
        <label>1</label>
    </ligand>
</feature>
<evidence type="ECO:0000313" key="15">
    <source>
        <dbReference type="Proteomes" id="UP000822688"/>
    </source>
</evidence>
<comment type="cofactor">
    <cofactor evidence="8">
        <name>Ca(2+)</name>
        <dbReference type="ChEBI" id="CHEBI:29108"/>
    </cofactor>
    <text evidence="8">Binds 2 calcium ions per subunit.</text>
</comment>
<feature type="binding site" evidence="8">
    <location>
        <position position="83"/>
    </location>
    <ligand>
        <name>Ca(2+)</name>
        <dbReference type="ChEBI" id="CHEBI:29108"/>
        <label>1</label>
    </ligand>
</feature>